<sequence>MAMAGLDGEFCGLTLMKAFNRPSIRTIIVELIMSVSQDALCASSLWLCKLKDFQLSILFKGFFSL</sequence>
<dbReference type="EMBL" id="CP031775">
    <property type="protein sequence ID" value="QDZ90565.1"/>
    <property type="molecule type" value="Genomic_DNA"/>
</dbReference>
<evidence type="ECO:0000313" key="1">
    <source>
        <dbReference type="EMBL" id="QDZ90565.1"/>
    </source>
</evidence>
<dbReference type="AlphaFoldDB" id="A0A5B8QW43"/>
<gene>
    <name evidence="1" type="ORF">D0436_08805</name>
</gene>
<name>A0A5B8QW43_9GAMM</name>
<reference evidence="1" key="1">
    <citation type="journal article" date="2019" name="Ecotoxicol. Environ. Saf.">
        <title>Microbial characterization of heavy metal resistant bacterial strains isolated from an electroplating wastewater treatment plant.</title>
        <authorList>
            <person name="Cai X."/>
            <person name="Zheng X."/>
            <person name="Zhang D."/>
            <person name="Iqbal W."/>
            <person name="Liu C."/>
            <person name="Yang B."/>
            <person name="Zhao X."/>
            <person name="Lu X."/>
            <person name="Mao Y."/>
        </authorList>
    </citation>
    <scope>NUCLEOTIDE SEQUENCE [LARGE SCALE GENOMIC DNA]</scope>
    <source>
        <strain evidence="1">Ni1-3</strain>
    </source>
</reference>
<accession>A0A5B8QW43</accession>
<organism evidence="1">
    <name type="scientific">Shewanella decolorationis</name>
    <dbReference type="NCBI Taxonomy" id="256839"/>
    <lineage>
        <taxon>Bacteria</taxon>
        <taxon>Pseudomonadati</taxon>
        <taxon>Pseudomonadota</taxon>
        <taxon>Gammaproteobacteria</taxon>
        <taxon>Alteromonadales</taxon>
        <taxon>Shewanellaceae</taxon>
        <taxon>Shewanella</taxon>
    </lineage>
</organism>
<proteinExistence type="predicted"/>
<protein>
    <submittedName>
        <fullName evidence="1">Uncharacterized protein</fullName>
    </submittedName>
</protein>